<dbReference type="Proteomes" id="UP000188268">
    <property type="component" value="Unassembled WGS sequence"/>
</dbReference>
<reference evidence="2 3" key="1">
    <citation type="submission" date="2013-09" db="EMBL/GenBank/DDBJ databases">
        <title>Corchorus capsularis genome sequencing.</title>
        <authorList>
            <person name="Alam M."/>
            <person name="Haque M.S."/>
            <person name="Islam M.S."/>
            <person name="Emdad E.M."/>
            <person name="Islam M.M."/>
            <person name="Ahmed B."/>
            <person name="Halim A."/>
            <person name="Hossen Q.M.M."/>
            <person name="Hossain M.Z."/>
            <person name="Ahmed R."/>
            <person name="Khan M.M."/>
            <person name="Islam R."/>
            <person name="Rashid M.M."/>
            <person name="Khan S.A."/>
            <person name="Rahman M.S."/>
            <person name="Alam M."/>
        </authorList>
    </citation>
    <scope>NUCLEOTIDE SEQUENCE [LARGE SCALE GENOMIC DNA]</scope>
    <source>
        <strain evidence="3">cv. CVL-1</strain>
        <tissue evidence="2">Whole seedling</tissue>
    </source>
</reference>
<feature type="domain" description="KIB1-4 beta-propeller" evidence="1">
    <location>
        <begin position="321"/>
        <end position="402"/>
    </location>
</feature>
<dbReference type="OrthoDB" id="642536at2759"/>
<dbReference type="EMBL" id="AWWV01012202">
    <property type="protein sequence ID" value="OMO68476.1"/>
    <property type="molecule type" value="Genomic_DNA"/>
</dbReference>
<evidence type="ECO:0000313" key="2">
    <source>
        <dbReference type="EMBL" id="OMO68476.1"/>
    </source>
</evidence>
<gene>
    <name evidence="2" type="ORF">CCACVL1_19935</name>
</gene>
<sequence>MLRHTRGIGVQAGCRDSLKDRHLVFFYRQIFRHLTKFFLIYLGFVFNYCRTPLICHHFVQIEIIPPELPGTFWPKKKLPPNLDIEIGNFIPSEREDIVAPDHAPELPEEIVSIIANLIPSSVFAAFSGVCKAWRSVSLNIKWKPGHRIPCLLVSADTEHNHKQKIFNLYRNKLYELELPHVSGKRCFGSPHGWIVTITSDLEQAHLINLVSQVQVNLPHLNTIRDQMGLLVSPYIHKCILLKIIAEVDDENQFLVVVIFGENHCLAFAKPRSVQWTIIGGLEGVKDMALYKGQLYAIFRDGRLLSFASADLESTQRTPFEQRYGTNRFKVYIFQADINGNGGTWQRLDHLGDRALFVGEGNSWSVTTTNDLNCRQSCIYFTDDNWDQNGRGGSHDSDIGLYDIVSNRIGRLEFGSHSPSDHSSRTIIMAADPFISKYILFKKDETFVVVVIFGPNYCLPFAKPESVQWKIVEGLEGVKDLVLYKGQLYAIFGQGRLQRFESVWKQG</sequence>
<dbReference type="Pfam" id="PF03478">
    <property type="entry name" value="Beta-prop_KIB1-4"/>
    <property type="match status" value="2"/>
</dbReference>
<dbReference type="STRING" id="210143.A0A1R3HDS8"/>
<comment type="caution">
    <text evidence="2">The sequence shown here is derived from an EMBL/GenBank/DDBJ whole genome shotgun (WGS) entry which is preliminary data.</text>
</comment>
<name>A0A1R3HDS8_COCAP</name>
<dbReference type="InterPro" id="IPR036047">
    <property type="entry name" value="F-box-like_dom_sf"/>
</dbReference>
<dbReference type="PANTHER" id="PTHR44259">
    <property type="entry name" value="OS07G0183000 PROTEIN-RELATED"/>
    <property type="match status" value="1"/>
</dbReference>
<evidence type="ECO:0000313" key="3">
    <source>
        <dbReference type="Proteomes" id="UP000188268"/>
    </source>
</evidence>
<dbReference type="AlphaFoldDB" id="A0A1R3HDS8"/>
<dbReference type="OMA" id="PGHRIPC"/>
<proteinExistence type="predicted"/>
<evidence type="ECO:0000259" key="1">
    <source>
        <dbReference type="Pfam" id="PF03478"/>
    </source>
</evidence>
<dbReference type="Gramene" id="OMO68476">
    <property type="protein sequence ID" value="OMO68476"/>
    <property type="gene ID" value="CCACVL1_19935"/>
</dbReference>
<dbReference type="PANTHER" id="PTHR44259:SF108">
    <property type="entry name" value="F-BOX PROTEIN SKIP23-LIKE"/>
    <property type="match status" value="1"/>
</dbReference>
<dbReference type="InterPro" id="IPR005174">
    <property type="entry name" value="KIB1-4_b-propeller"/>
</dbReference>
<accession>A0A1R3HDS8</accession>
<protein>
    <recommendedName>
        <fullName evidence="1">KIB1-4 beta-propeller domain-containing protein</fullName>
    </recommendedName>
</protein>
<dbReference type="SUPFAM" id="SSF81383">
    <property type="entry name" value="F-box domain"/>
    <property type="match status" value="1"/>
</dbReference>
<organism evidence="2 3">
    <name type="scientific">Corchorus capsularis</name>
    <name type="common">Jute</name>
    <dbReference type="NCBI Taxonomy" id="210143"/>
    <lineage>
        <taxon>Eukaryota</taxon>
        <taxon>Viridiplantae</taxon>
        <taxon>Streptophyta</taxon>
        <taxon>Embryophyta</taxon>
        <taxon>Tracheophyta</taxon>
        <taxon>Spermatophyta</taxon>
        <taxon>Magnoliopsida</taxon>
        <taxon>eudicotyledons</taxon>
        <taxon>Gunneridae</taxon>
        <taxon>Pentapetalae</taxon>
        <taxon>rosids</taxon>
        <taxon>malvids</taxon>
        <taxon>Malvales</taxon>
        <taxon>Malvaceae</taxon>
        <taxon>Grewioideae</taxon>
        <taxon>Apeibeae</taxon>
        <taxon>Corchorus</taxon>
    </lineage>
</organism>
<keyword evidence="3" id="KW-1185">Reference proteome</keyword>
<dbReference type="InterPro" id="IPR050942">
    <property type="entry name" value="F-box_BR-signaling"/>
</dbReference>
<feature type="domain" description="KIB1-4 beta-propeller" evidence="1">
    <location>
        <begin position="166"/>
        <end position="312"/>
    </location>
</feature>